<gene>
    <name evidence="1" type="ORF">SBRCBS47491_004461</name>
</gene>
<keyword evidence="2" id="KW-1185">Reference proteome</keyword>
<accession>A0ABP0BQ54</accession>
<evidence type="ECO:0000313" key="1">
    <source>
        <dbReference type="EMBL" id="CAK7221241.1"/>
    </source>
</evidence>
<sequence length="53" mass="6182">MVHAFEVSIDEDTWNRWNTQLDGLDYGVCIGAAMDEEDDRDYDGTEYVGDYVW</sequence>
<dbReference type="EMBL" id="CAWUHC010000034">
    <property type="protein sequence ID" value="CAK7221241.1"/>
    <property type="molecule type" value="Genomic_DNA"/>
</dbReference>
<comment type="caution">
    <text evidence="1">The sequence shown here is derived from an EMBL/GenBank/DDBJ whole genome shotgun (WGS) entry which is preliminary data.</text>
</comment>
<protein>
    <submittedName>
        <fullName evidence="1">Uncharacterized protein</fullName>
    </submittedName>
</protein>
<evidence type="ECO:0000313" key="2">
    <source>
        <dbReference type="Proteomes" id="UP001642406"/>
    </source>
</evidence>
<reference evidence="1 2" key="1">
    <citation type="submission" date="2024-01" db="EMBL/GenBank/DDBJ databases">
        <authorList>
            <person name="Allen C."/>
            <person name="Tagirdzhanova G."/>
        </authorList>
    </citation>
    <scope>NUCLEOTIDE SEQUENCE [LARGE SCALE GENOMIC DNA]</scope>
</reference>
<dbReference type="Proteomes" id="UP001642406">
    <property type="component" value="Unassembled WGS sequence"/>
</dbReference>
<name>A0ABP0BQ54_9PEZI</name>
<proteinExistence type="predicted"/>
<organism evidence="1 2">
    <name type="scientific">Sporothrix bragantina</name>
    <dbReference type="NCBI Taxonomy" id="671064"/>
    <lineage>
        <taxon>Eukaryota</taxon>
        <taxon>Fungi</taxon>
        <taxon>Dikarya</taxon>
        <taxon>Ascomycota</taxon>
        <taxon>Pezizomycotina</taxon>
        <taxon>Sordariomycetes</taxon>
        <taxon>Sordariomycetidae</taxon>
        <taxon>Ophiostomatales</taxon>
        <taxon>Ophiostomataceae</taxon>
        <taxon>Sporothrix</taxon>
    </lineage>
</organism>